<evidence type="ECO:0000313" key="2">
    <source>
        <dbReference type="Proteomes" id="UP000321580"/>
    </source>
</evidence>
<dbReference type="EMBL" id="VOOR01000004">
    <property type="protein sequence ID" value="TXB68406.1"/>
    <property type="molecule type" value="Genomic_DNA"/>
</dbReference>
<name>A0A5C6S0Q0_9BACT</name>
<reference evidence="1 2" key="1">
    <citation type="submission" date="2019-08" db="EMBL/GenBank/DDBJ databases">
        <title>Genome of Phaeodactylibacter luteus.</title>
        <authorList>
            <person name="Bowman J.P."/>
        </authorList>
    </citation>
    <scope>NUCLEOTIDE SEQUENCE [LARGE SCALE GENOMIC DNA]</scope>
    <source>
        <strain evidence="1 2">KCTC 42180</strain>
    </source>
</reference>
<keyword evidence="2" id="KW-1185">Reference proteome</keyword>
<organism evidence="1 2">
    <name type="scientific">Phaeodactylibacter luteus</name>
    <dbReference type="NCBI Taxonomy" id="1564516"/>
    <lineage>
        <taxon>Bacteria</taxon>
        <taxon>Pseudomonadati</taxon>
        <taxon>Bacteroidota</taxon>
        <taxon>Saprospiria</taxon>
        <taxon>Saprospirales</taxon>
        <taxon>Haliscomenobacteraceae</taxon>
        <taxon>Phaeodactylibacter</taxon>
    </lineage>
</organism>
<dbReference type="RefSeq" id="WP_147165985.1">
    <property type="nucleotide sequence ID" value="NZ_VOOR01000004.1"/>
</dbReference>
<dbReference type="AlphaFoldDB" id="A0A5C6S0Q0"/>
<protein>
    <recommendedName>
        <fullName evidence="3">GNAT family N-acetyltransferase</fullName>
    </recommendedName>
</protein>
<proteinExistence type="predicted"/>
<evidence type="ECO:0008006" key="3">
    <source>
        <dbReference type="Google" id="ProtNLM"/>
    </source>
</evidence>
<accession>A0A5C6S0Q0</accession>
<dbReference type="Proteomes" id="UP000321580">
    <property type="component" value="Unassembled WGS sequence"/>
</dbReference>
<sequence length="299" mass="34096">MEIKLLRRKEIDKVKWNSCVHYATNGNIFGYMWYLDHIAKDWDALVEGDYESVFPLVWKERRFSGRDLHQPRLIRELGVYSIHVLSKPRVQRFLQAIPEEYRSIDIALNEQNPVPEGLPFQAEEQTNHQLFLNRPYEELADGFSRGLLEQLQKAEDAGLALSSNVKPEQIAAFYQEHLPRRAQDEEVFHGMQRVMYNALHRGWGFASTVLRPGDAAVLAVNFFLFSHGKVVSFMPVASAEGEEAGALPHLFNGLIRQHAGRPAILDFNASVPTAVAEGFGARPNPFFRLRKKAGALGWW</sequence>
<comment type="caution">
    <text evidence="1">The sequence shown here is derived from an EMBL/GenBank/DDBJ whole genome shotgun (WGS) entry which is preliminary data.</text>
</comment>
<dbReference type="OrthoDB" id="116151at2"/>
<gene>
    <name evidence="1" type="ORF">FRY97_03235</name>
</gene>
<evidence type="ECO:0000313" key="1">
    <source>
        <dbReference type="EMBL" id="TXB68406.1"/>
    </source>
</evidence>